<dbReference type="EMBL" id="CAADFM010000158">
    <property type="protein sequence ID" value="VFK16961.1"/>
    <property type="molecule type" value="Genomic_DNA"/>
</dbReference>
<evidence type="ECO:0000313" key="1">
    <source>
        <dbReference type="EMBL" id="VFK16961.1"/>
    </source>
</evidence>
<name>A0A450WIV1_9GAMM</name>
<organism evidence="1">
    <name type="scientific">Candidatus Kentrum sp. LPFa</name>
    <dbReference type="NCBI Taxonomy" id="2126335"/>
    <lineage>
        <taxon>Bacteria</taxon>
        <taxon>Pseudomonadati</taxon>
        <taxon>Pseudomonadota</taxon>
        <taxon>Gammaproteobacteria</taxon>
        <taxon>Candidatus Kentrum</taxon>
    </lineage>
</organism>
<reference evidence="1" key="1">
    <citation type="submission" date="2019-02" db="EMBL/GenBank/DDBJ databases">
        <authorList>
            <person name="Gruber-Vodicka R. H."/>
            <person name="Seah K. B. B."/>
        </authorList>
    </citation>
    <scope>NUCLEOTIDE SEQUENCE</scope>
    <source>
        <strain evidence="1">BECK_S312</strain>
    </source>
</reference>
<accession>A0A450WIV1</accession>
<gene>
    <name evidence="1" type="ORF">BECKLPF1236A_GA0070988_101584</name>
</gene>
<protein>
    <submittedName>
        <fullName evidence="1">Uncharacterized protein</fullName>
    </submittedName>
</protein>
<dbReference type="AlphaFoldDB" id="A0A450WIV1"/>
<sequence length="100" mass="11262">MQIKTILNRVQKFNSFVYGKVCWAEGEREAAIDVELRPRKNSRPICPKCGHPTEDPDTTNSRYKDSNLFRCGGSRYFLSSGYAGLGFALSSQGWLVKSSH</sequence>
<proteinExistence type="predicted"/>